<name>A0A8C5QEW4_9ANUR</name>
<dbReference type="GO" id="GO:0032418">
    <property type="term" value="P:lysosome localization"/>
    <property type="evidence" value="ECO:0007669"/>
    <property type="project" value="TreeGrafter"/>
</dbReference>
<dbReference type="AlphaFoldDB" id="A0A8C5QEW4"/>
<dbReference type="Proteomes" id="UP000694569">
    <property type="component" value="Unplaced"/>
</dbReference>
<keyword evidence="4" id="KW-1185">Reference proteome</keyword>
<dbReference type="PANTHER" id="PTHR46556:SF1">
    <property type="entry name" value="PLECKSTRIN HOMOLOGY DOMAIN-CONTAINING FAMILY M MEMBER 2"/>
    <property type="match status" value="1"/>
</dbReference>
<feature type="compositionally biased region" description="Polar residues" evidence="1">
    <location>
        <begin position="19"/>
        <end position="28"/>
    </location>
</feature>
<reference evidence="3" key="2">
    <citation type="submission" date="2025-09" db="UniProtKB">
        <authorList>
            <consortium name="Ensembl"/>
        </authorList>
    </citation>
    <scope>IDENTIFICATION</scope>
</reference>
<dbReference type="GO" id="GO:0010008">
    <property type="term" value="C:endosome membrane"/>
    <property type="evidence" value="ECO:0007669"/>
    <property type="project" value="TreeGrafter"/>
</dbReference>
<evidence type="ECO:0000259" key="2">
    <source>
        <dbReference type="Pfam" id="PF25625"/>
    </source>
</evidence>
<dbReference type="GO" id="GO:0007030">
    <property type="term" value="P:Golgi organization"/>
    <property type="evidence" value="ECO:0007669"/>
    <property type="project" value="TreeGrafter"/>
</dbReference>
<proteinExistence type="predicted"/>
<protein>
    <submittedName>
        <fullName evidence="3">Nischarin</fullName>
    </submittedName>
</protein>
<dbReference type="InterPro" id="IPR053015">
    <property type="entry name" value="PH_domain-containing_M2"/>
</dbReference>
<feature type="compositionally biased region" description="Basic and acidic residues" evidence="1">
    <location>
        <begin position="1"/>
        <end position="12"/>
    </location>
</feature>
<reference evidence="3" key="1">
    <citation type="submission" date="2025-08" db="UniProtKB">
        <authorList>
            <consortium name="Ensembl"/>
        </authorList>
    </citation>
    <scope>IDENTIFICATION</scope>
</reference>
<evidence type="ECO:0000313" key="3">
    <source>
        <dbReference type="Ensembl" id="ENSLLEP00000036533.1"/>
    </source>
</evidence>
<dbReference type="PANTHER" id="PTHR46556">
    <property type="entry name" value="PLECKSTRIN HOMOLOGY DOMAIN-CONTAINING FAMILY M MEMBER 2"/>
    <property type="match status" value="1"/>
</dbReference>
<dbReference type="GeneTree" id="ENSGT00940000156494"/>
<dbReference type="Ensembl" id="ENSLLET00000037942.1">
    <property type="protein sequence ID" value="ENSLLEP00000036533.1"/>
    <property type="gene ID" value="ENSLLEG00000023159.1"/>
</dbReference>
<dbReference type="GO" id="GO:0032880">
    <property type="term" value="P:regulation of protein localization"/>
    <property type="evidence" value="ECO:0007669"/>
    <property type="project" value="TreeGrafter"/>
</dbReference>
<dbReference type="GO" id="GO:0019894">
    <property type="term" value="F:kinesin binding"/>
    <property type="evidence" value="ECO:0007669"/>
    <property type="project" value="TreeGrafter"/>
</dbReference>
<dbReference type="Pfam" id="PF25625">
    <property type="entry name" value="PH_NISCH_C"/>
    <property type="match status" value="1"/>
</dbReference>
<organism evidence="3 4">
    <name type="scientific">Leptobrachium leishanense</name>
    <name type="common">Leishan spiny toad</name>
    <dbReference type="NCBI Taxonomy" id="445787"/>
    <lineage>
        <taxon>Eukaryota</taxon>
        <taxon>Metazoa</taxon>
        <taxon>Chordata</taxon>
        <taxon>Craniata</taxon>
        <taxon>Vertebrata</taxon>
        <taxon>Euteleostomi</taxon>
        <taxon>Amphibia</taxon>
        <taxon>Batrachia</taxon>
        <taxon>Anura</taxon>
        <taxon>Pelobatoidea</taxon>
        <taxon>Megophryidae</taxon>
        <taxon>Leptobrachium</taxon>
    </lineage>
</organism>
<sequence length="918" mass="104512">MKENSRLSEARSKSKPFPANTSSASLSPPVNCIQDLVEDTVISGRKSSLNKSNTSDTGSQQKLGNQLIVQPDESIVSPQDGSGTFHVIRDDTEEPISTLDSLDLEFPTSPYGNQDQDLIPYLSASITLALKQTLYADGENWNRASKKRDCTTDAEDGYFEMGLPEGAETLHERGSDSTLIKAEDGSVHVLQLLWTFSIQLQMGIAVRQFASCLVLTDKVMAVFDVPEEGKQPGRLDRTSSPKLIFYCPYEELMDFGFVMPEICLTLKVGIEKDFFIIAKSQRLQEIYRFLEDRLPEGCFSDHCDSFIHCNNVCLQEFIQRLATEHQITLEDNEVHGCFPVCLLDKDQQRERTLSSNSFCSDLYAALHGATGKNVKDLLPSLLFLTQQNLIVLKIDFGLMPRQSNVLDYTRNTFQLKKIPLSSVVLHPGYKLLLENDGHVLQFVMDYSFITAFFVLPNDKFQFLEVYKGLRASLQSEKDVALFKSVENLSINRRHLVDKTKVNVQSTCNRNTQVEFSSLYPSEILVEKLSEENLIPFYLPTSSSYRFLSEMNGSDLLQTFHNSVSEMENEELRHLMWSSVIFYRTPDQEMTSCVLLSTKAIYFLLDDAFKPLNSKQLDSWNQNEDNTERGYCHLSYCFFIRFSDLQSVNIGLFDQYFRITGPTPSHVVTCITRDGYSTHAFIQQLMSALSLVTRAPSPEPEEKDFYSEFGNKNTGKMENYELIHSSRVKFIYPNEEEIGDLAFIVKEKNEISYDHQSLNILLYVLVFEVNSTSGDVCEASLQPKTLILTNSDLFLLNEDVISYPLPDFAKEPPKTDKYQLVDGRRIRDLDRVLLGYQTYPQTLTFVFDDVPSQDLAYSLSMDHFGETCSSPKSQECGRSREVQWYIFIPSADCREKLISLLARQWEILCGRELPLELTG</sequence>
<feature type="region of interest" description="Disordered" evidence="1">
    <location>
        <begin position="1"/>
        <end position="30"/>
    </location>
</feature>
<evidence type="ECO:0000313" key="4">
    <source>
        <dbReference type="Proteomes" id="UP000694569"/>
    </source>
</evidence>
<dbReference type="OrthoDB" id="430293at2759"/>
<dbReference type="InterPro" id="IPR057714">
    <property type="entry name" value="PH_NISCH_C"/>
</dbReference>
<evidence type="ECO:0000256" key="1">
    <source>
        <dbReference type="SAM" id="MobiDB-lite"/>
    </source>
</evidence>
<feature type="domain" description="Nischarin C-terminal PH" evidence="2">
    <location>
        <begin position="759"/>
        <end position="914"/>
    </location>
</feature>
<accession>A0A8C5QEW4</accession>